<organism evidence="2 3">
    <name type="scientific">Steinernema carpocapsae</name>
    <name type="common">Entomopathogenic nematode</name>
    <dbReference type="NCBI Taxonomy" id="34508"/>
    <lineage>
        <taxon>Eukaryota</taxon>
        <taxon>Metazoa</taxon>
        <taxon>Ecdysozoa</taxon>
        <taxon>Nematoda</taxon>
        <taxon>Chromadorea</taxon>
        <taxon>Rhabditida</taxon>
        <taxon>Tylenchina</taxon>
        <taxon>Panagrolaimomorpha</taxon>
        <taxon>Strongyloidoidea</taxon>
        <taxon>Steinernematidae</taxon>
        <taxon>Steinernema</taxon>
    </lineage>
</organism>
<dbReference type="EMBL" id="AZBU02000002">
    <property type="protein sequence ID" value="TKR96469.1"/>
    <property type="molecule type" value="Genomic_DNA"/>
</dbReference>
<feature type="signal peptide" evidence="1">
    <location>
        <begin position="1"/>
        <end position="19"/>
    </location>
</feature>
<dbReference type="AlphaFoldDB" id="A0A4U5PIL9"/>
<comment type="caution">
    <text evidence="2">The sequence shown here is derived from an EMBL/GenBank/DDBJ whole genome shotgun (WGS) entry which is preliminary data.</text>
</comment>
<feature type="chain" id="PRO_5020543642" description="Domain of unknown function WSN domain-containing protein" evidence="1">
    <location>
        <begin position="20"/>
        <end position="444"/>
    </location>
</feature>
<sequence length="444" mass="49994">MKCLLVGLVLLSVSPCLLATEIKVRSQCHSDVSIPGCSKHDWSHGHQNESNELVTAADVEVAATKTLFVLLRVNSYVGNDVLIKSKDVTDLFSVLSSPNLPSLTNSQIEKTFGQINDQLERIRVRMTHTRDGKKSQAFNKIAIQAGEFSQAFEASLTAKNHSSQCNMARCFAVACDDLRPGEQLNHLQQLLSHSNNFAKEVLMNDAYRLRTYSTVVRQIQDVVFTLGMAAQRCNSIGHADRLMEHVESSIRDIGKFYDQFHRYQYQTALHVGLKNFATKAAEASKSLPLSHLVEVVSKEANSQYADNSYHFFVNAEVAGFKSELHRFNPSYNISEKDRVLVKNVYGRTIDIVRIPNKGDMMKNAIHKLDCCLNRIKPKLNQHLRKAELEEATKLLITKMQVSYVRVVMAPIFGQNDICDAKLTTFGRSLSGIFMNMCHYIELAY</sequence>
<evidence type="ECO:0008006" key="4">
    <source>
        <dbReference type="Google" id="ProtNLM"/>
    </source>
</evidence>
<evidence type="ECO:0000313" key="2">
    <source>
        <dbReference type="EMBL" id="TKR96469.1"/>
    </source>
</evidence>
<proteinExistence type="predicted"/>
<dbReference type="Proteomes" id="UP000298663">
    <property type="component" value="Unassembled WGS sequence"/>
</dbReference>
<evidence type="ECO:0000256" key="1">
    <source>
        <dbReference type="SAM" id="SignalP"/>
    </source>
</evidence>
<name>A0A4U5PIL9_STECR</name>
<keyword evidence="3" id="KW-1185">Reference proteome</keyword>
<keyword evidence="1" id="KW-0732">Signal</keyword>
<gene>
    <name evidence="2" type="ORF">L596_010479</name>
</gene>
<reference evidence="2 3" key="2">
    <citation type="journal article" date="2019" name="G3 (Bethesda)">
        <title>Hybrid Assembly of the Genome of the Entomopathogenic Nematode Steinernema carpocapsae Identifies the X-Chromosome.</title>
        <authorList>
            <person name="Serra L."/>
            <person name="Macchietto M."/>
            <person name="Macias-Munoz A."/>
            <person name="McGill C.J."/>
            <person name="Rodriguez I.M."/>
            <person name="Rodriguez B."/>
            <person name="Murad R."/>
            <person name="Mortazavi A."/>
        </authorList>
    </citation>
    <scope>NUCLEOTIDE SEQUENCE [LARGE SCALE GENOMIC DNA]</scope>
    <source>
        <strain evidence="2 3">ALL</strain>
    </source>
</reference>
<protein>
    <recommendedName>
        <fullName evidence="4">Domain of unknown function WSN domain-containing protein</fullName>
    </recommendedName>
</protein>
<reference evidence="2 3" key="1">
    <citation type="journal article" date="2015" name="Genome Biol.">
        <title>Comparative genomics of Steinernema reveals deeply conserved gene regulatory networks.</title>
        <authorList>
            <person name="Dillman A.R."/>
            <person name="Macchietto M."/>
            <person name="Porter C.F."/>
            <person name="Rogers A."/>
            <person name="Williams B."/>
            <person name="Antoshechkin I."/>
            <person name="Lee M.M."/>
            <person name="Goodwin Z."/>
            <person name="Lu X."/>
            <person name="Lewis E.E."/>
            <person name="Goodrich-Blair H."/>
            <person name="Stock S.P."/>
            <person name="Adams B.J."/>
            <person name="Sternberg P.W."/>
            <person name="Mortazavi A."/>
        </authorList>
    </citation>
    <scope>NUCLEOTIDE SEQUENCE [LARGE SCALE GENOMIC DNA]</scope>
    <source>
        <strain evidence="2 3">ALL</strain>
    </source>
</reference>
<accession>A0A4U5PIL9</accession>
<evidence type="ECO:0000313" key="3">
    <source>
        <dbReference type="Proteomes" id="UP000298663"/>
    </source>
</evidence>